<feature type="transmembrane region" description="Helical" evidence="7">
    <location>
        <begin position="510"/>
        <end position="528"/>
    </location>
</feature>
<keyword evidence="4" id="KW-0677">Repeat</keyword>
<evidence type="ECO:0000256" key="6">
    <source>
        <dbReference type="ARBA" id="ARBA00023136"/>
    </source>
</evidence>
<feature type="transmembrane region" description="Helical" evidence="7">
    <location>
        <begin position="96"/>
        <end position="113"/>
    </location>
</feature>
<feature type="transmembrane region" description="Helical" evidence="7">
    <location>
        <begin position="33"/>
        <end position="49"/>
    </location>
</feature>
<feature type="domain" description="RCK C-terminal" evidence="8">
    <location>
        <begin position="302"/>
        <end position="386"/>
    </location>
</feature>
<dbReference type="Gene3D" id="3.30.70.1450">
    <property type="entry name" value="Regulator of K+ conductance, C-terminal domain"/>
    <property type="match status" value="1"/>
</dbReference>
<name>A0ABT4LHX2_9PROT</name>
<dbReference type="PANTHER" id="PTHR43652:SF2">
    <property type="entry name" value="BASIC AMINO ACID ANTIPORTER YFCC-RELATED"/>
    <property type="match status" value="1"/>
</dbReference>
<dbReference type="RefSeq" id="WP_269422877.1">
    <property type="nucleotide sequence ID" value="NZ_JAPWGY010000002.1"/>
</dbReference>
<feature type="transmembrane region" description="Helical" evidence="7">
    <location>
        <begin position="141"/>
        <end position="166"/>
    </location>
</feature>
<feature type="transmembrane region" description="Helical" evidence="7">
    <location>
        <begin position="61"/>
        <end position="84"/>
    </location>
</feature>
<organism evidence="9 10">
    <name type="scientific">Kiloniella laminariae</name>
    <dbReference type="NCBI Taxonomy" id="454162"/>
    <lineage>
        <taxon>Bacteria</taxon>
        <taxon>Pseudomonadati</taxon>
        <taxon>Pseudomonadota</taxon>
        <taxon>Alphaproteobacteria</taxon>
        <taxon>Rhodospirillales</taxon>
        <taxon>Kiloniellaceae</taxon>
        <taxon>Kiloniella</taxon>
    </lineage>
</organism>
<sequence>MLFDLGSAAPYIALLLLLGVFILFFLELRSPEIIAFSGAAAALALGLVDTKQVLNSIGNPAPATIGAMFVLSAALVRTGVLEAATIRLSTQAKRHPLLTIALFFFAAAGISAFMNNTPVVMVLIPVVISLARDTKISSSRLLMPLSFMVILGGTCSLVGTSTNILIDGVAREIGLAPFTLFEIAPLGIIVALVGGSFLALIAPKLLPDRKSSSPTEAAREQRMWFAELLIPVGSPLIGQFPLQIDAFRRGGGLVVDVIRADFSLRDSLETIRLAPGDQVVIKTADAEIMGFREGTAQGAAIAGAEASKARQSVVVEALVGPNTRARSRMFGRLRWRRHFGVYPLALHREGTLQDQKLQTIRLEIGDTLLLEGSIEDIKRLEEEERLILLSPISSRAFRRTKAPIALASMFAVIFLAALDVAPILPLALLGVAVVLLTRCIDADEGVGAIDGRLLLLIVSMLTLGAALEGSGALTLIVGQLTGLLGTVSPLLALALVYAVTSILTELVTNNAVAVLMAPIAAGIAAQLGLDPRPFVVAVMFAASASFATPLGYQTNTLVYNAGGYRFSDFLRIGIPMNIVVGITTVFTIPYIWPLILD</sequence>
<keyword evidence="5 7" id="KW-1133">Transmembrane helix</keyword>
<feature type="transmembrane region" description="Helical" evidence="7">
    <location>
        <begin position="453"/>
        <end position="477"/>
    </location>
</feature>
<evidence type="ECO:0000256" key="2">
    <source>
        <dbReference type="ARBA" id="ARBA00022448"/>
    </source>
</evidence>
<dbReference type="PROSITE" id="PS51202">
    <property type="entry name" value="RCK_C"/>
    <property type="match status" value="2"/>
</dbReference>
<dbReference type="InterPro" id="IPR051679">
    <property type="entry name" value="DASS-Related_Transporters"/>
</dbReference>
<feature type="transmembrane region" description="Helical" evidence="7">
    <location>
        <begin position="178"/>
        <end position="202"/>
    </location>
</feature>
<keyword evidence="2" id="KW-0813">Transport</keyword>
<gene>
    <name evidence="9" type="ORF">O4H49_07875</name>
</gene>
<dbReference type="Proteomes" id="UP001069802">
    <property type="component" value="Unassembled WGS sequence"/>
</dbReference>
<dbReference type="InterPro" id="IPR036721">
    <property type="entry name" value="RCK_C_sf"/>
</dbReference>
<evidence type="ECO:0000313" key="10">
    <source>
        <dbReference type="Proteomes" id="UP001069802"/>
    </source>
</evidence>
<comment type="subcellular location">
    <subcellularLocation>
        <location evidence="1">Membrane</location>
        <topology evidence="1">Multi-pass membrane protein</topology>
    </subcellularLocation>
</comment>
<dbReference type="InterPro" id="IPR004680">
    <property type="entry name" value="Cit_transptr-like_dom"/>
</dbReference>
<dbReference type="Pfam" id="PF03600">
    <property type="entry name" value="CitMHS"/>
    <property type="match status" value="1"/>
</dbReference>
<dbReference type="InterPro" id="IPR031312">
    <property type="entry name" value="Na/sul_symport_CS"/>
</dbReference>
<reference evidence="9" key="1">
    <citation type="submission" date="2022-12" db="EMBL/GenBank/DDBJ databases">
        <title>Bacterial isolates from different developmental stages of Nematostella vectensis.</title>
        <authorList>
            <person name="Fraune S."/>
        </authorList>
    </citation>
    <scope>NUCLEOTIDE SEQUENCE</scope>
    <source>
        <strain evidence="9">G21630-S1</strain>
    </source>
</reference>
<dbReference type="EMBL" id="JAPWGY010000002">
    <property type="protein sequence ID" value="MCZ4280693.1"/>
    <property type="molecule type" value="Genomic_DNA"/>
</dbReference>
<keyword evidence="6 7" id="KW-0472">Membrane</keyword>
<keyword evidence="3 7" id="KW-0812">Transmembrane</keyword>
<evidence type="ECO:0000259" key="8">
    <source>
        <dbReference type="PROSITE" id="PS51202"/>
    </source>
</evidence>
<evidence type="ECO:0000313" key="9">
    <source>
        <dbReference type="EMBL" id="MCZ4280693.1"/>
    </source>
</evidence>
<proteinExistence type="predicted"/>
<feature type="transmembrane region" description="Helical" evidence="7">
    <location>
        <begin position="483"/>
        <end position="503"/>
    </location>
</feature>
<feature type="domain" description="RCK C-terminal" evidence="8">
    <location>
        <begin position="213"/>
        <end position="297"/>
    </location>
</feature>
<dbReference type="PROSITE" id="PS01271">
    <property type="entry name" value="NA_SULFATE"/>
    <property type="match status" value="1"/>
</dbReference>
<evidence type="ECO:0000256" key="3">
    <source>
        <dbReference type="ARBA" id="ARBA00022692"/>
    </source>
</evidence>
<feature type="transmembrane region" description="Helical" evidence="7">
    <location>
        <begin position="6"/>
        <end position="26"/>
    </location>
</feature>
<feature type="transmembrane region" description="Helical" evidence="7">
    <location>
        <begin position="572"/>
        <end position="592"/>
    </location>
</feature>
<evidence type="ECO:0000256" key="1">
    <source>
        <dbReference type="ARBA" id="ARBA00004141"/>
    </source>
</evidence>
<dbReference type="InterPro" id="IPR006037">
    <property type="entry name" value="RCK_C"/>
</dbReference>
<feature type="transmembrane region" description="Helical" evidence="7">
    <location>
        <begin position="534"/>
        <end position="552"/>
    </location>
</feature>
<accession>A0ABT4LHX2</accession>
<evidence type="ECO:0000256" key="5">
    <source>
        <dbReference type="ARBA" id="ARBA00022989"/>
    </source>
</evidence>
<evidence type="ECO:0000256" key="4">
    <source>
        <dbReference type="ARBA" id="ARBA00022737"/>
    </source>
</evidence>
<evidence type="ECO:0000256" key="7">
    <source>
        <dbReference type="SAM" id="Phobius"/>
    </source>
</evidence>
<keyword evidence="10" id="KW-1185">Reference proteome</keyword>
<dbReference type="SUPFAM" id="SSF116726">
    <property type="entry name" value="TrkA C-terminal domain-like"/>
    <property type="match status" value="2"/>
</dbReference>
<comment type="caution">
    <text evidence="9">The sequence shown here is derived from an EMBL/GenBank/DDBJ whole genome shotgun (WGS) entry which is preliminary data.</text>
</comment>
<dbReference type="PANTHER" id="PTHR43652">
    <property type="entry name" value="BASIC AMINO ACID ANTIPORTER YFCC-RELATED"/>
    <property type="match status" value="1"/>
</dbReference>
<protein>
    <submittedName>
        <fullName evidence="9">SLC13 family permease</fullName>
    </submittedName>
</protein>